<dbReference type="InterPro" id="IPR010994">
    <property type="entry name" value="RuvA_2-like"/>
</dbReference>
<dbReference type="RefSeq" id="WP_098063053.1">
    <property type="nucleotide sequence ID" value="NZ_PDEP01000014.1"/>
</dbReference>
<dbReference type="NCBIfam" id="TIGR00426">
    <property type="entry name" value="competence protein ComEA helix-hairpin-helix repeat region"/>
    <property type="match status" value="1"/>
</dbReference>
<keyword evidence="1" id="KW-0472">Membrane</keyword>
<dbReference type="OrthoDB" id="981124at2"/>
<dbReference type="InterPro" id="IPR004509">
    <property type="entry name" value="Competence_ComEA_HhH"/>
</dbReference>
<dbReference type="Pfam" id="PF12836">
    <property type="entry name" value="HHH_3"/>
    <property type="match status" value="1"/>
</dbReference>
<organism evidence="3 4">
    <name type="scientific">Longimonas halophila</name>
    <dbReference type="NCBI Taxonomy" id="1469170"/>
    <lineage>
        <taxon>Bacteria</taxon>
        <taxon>Pseudomonadati</taxon>
        <taxon>Rhodothermota</taxon>
        <taxon>Rhodothermia</taxon>
        <taxon>Rhodothermales</taxon>
        <taxon>Salisaetaceae</taxon>
        <taxon>Longimonas</taxon>
    </lineage>
</organism>
<gene>
    <name evidence="3" type="ORF">CRI93_12870</name>
</gene>
<keyword evidence="1" id="KW-0812">Transmembrane</keyword>
<comment type="caution">
    <text evidence="3">The sequence shown here is derived from an EMBL/GenBank/DDBJ whole genome shotgun (WGS) entry which is preliminary data.</text>
</comment>
<reference evidence="3 4" key="1">
    <citation type="submission" date="2017-10" db="EMBL/GenBank/DDBJ databases">
        <title>Draft genome of Longimonas halophila.</title>
        <authorList>
            <person name="Goh K.M."/>
            <person name="Shamsir M.S."/>
            <person name="Lim S.W."/>
        </authorList>
    </citation>
    <scope>NUCLEOTIDE SEQUENCE [LARGE SCALE GENOMIC DNA]</scope>
    <source>
        <strain evidence="3 4">KCTC 42399</strain>
    </source>
</reference>
<dbReference type="SMART" id="SM00278">
    <property type="entry name" value="HhH1"/>
    <property type="match status" value="2"/>
</dbReference>
<dbReference type="Proteomes" id="UP000221024">
    <property type="component" value="Unassembled WGS sequence"/>
</dbReference>
<dbReference type="SUPFAM" id="SSF47781">
    <property type="entry name" value="RuvA domain 2-like"/>
    <property type="match status" value="1"/>
</dbReference>
<keyword evidence="1" id="KW-1133">Transmembrane helix</keyword>
<dbReference type="GO" id="GO:0015628">
    <property type="term" value="P:protein secretion by the type II secretion system"/>
    <property type="evidence" value="ECO:0007669"/>
    <property type="project" value="TreeGrafter"/>
</dbReference>
<evidence type="ECO:0000256" key="1">
    <source>
        <dbReference type="SAM" id="Phobius"/>
    </source>
</evidence>
<dbReference type="PANTHER" id="PTHR21180:SF32">
    <property type="entry name" value="ENDONUCLEASE_EXONUCLEASE_PHOSPHATASE FAMILY DOMAIN-CONTAINING PROTEIN 1"/>
    <property type="match status" value="1"/>
</dbReference>
<protein>
    <submittedName>
        <fullName evidence="3">Competence protein ComEA</fullName>
    </submittedName>
</protein>
<feature type="domain" description="Helix-hairpin-helix DNA-binding motif class 1" evidence="2">
    <location>
        <begin position="115"/>
        <end position="134"/>
    </location>
</feature>
<keyword evidence="4" id="KW-1185">Reference proteome</keyword>
<evidence type="ECO:0000259" key="2">
    <source>
        <dbReference type="SMART" id="SM00278"/>
    </source>
</evidence>
<name>A0A2H3NIP1_9BACT</name>
<dbReference type="GO" id="GO:0015627">
    <property type="term" value="C:type II protein secretion system complex"/>
    <property type="evidence" value="ECO:0007669"/>
    <property type="project" value="TreeGrafter"/>
</dbReference>
<dbReference type="EMBL" id="PDEP01000014">
    <property type="protein sequence ID" value="PEN05404.1"/>
    <property type="molecule type" value="Genomic_DNA"/>
</dbReference>
<dbReference type="GO" id="GO:0006281">
    <property type="term" value="P:DNA repair"/>
    <property type="evidence" value="ECO:0007669"/>
    <property type="project" value="InterPro"/>
</dbReference>
<proteinExistence type="predicted"/>
<dbReference type="InterPro" id="IPR003583">
    <property type="entry name" value="Hlx-hairpin-Hlx_DNA-bd_motif"/>
</dbReference>
<dbReference type="Gene3D" id="1.10.150.320">
    <property type="entry name" value="Photosystem II 12 kDa extrinsic protein"/>
    <property type="match status" value="1"/>
</dbReference>
<sequence length="141" mass="15145">MRWLYRWQRHVALTSLETAVLLGLVSLLMLGVGVQHWQMHQIPPLSEQLHTGPEALPDSLLNAAQTASPIAAPNAPINVNTANAETLQDLSGIGPALSQRIIDYRTAHGPFQSVDGLRAVSGIGPKTVEDIADRVVLSDGE</sequence>
<dbReference type="PANTHER" id="PTHR21180">
    <property type="entry name" value="ENDONUCLEASE/EXONUCLEASE/PHOSPHATASE FAMILY DOMAIN-CONTAINING PROTEIN 1"/>
    <property type="match status" value="1"/>
</dbReference>
<feature type="domain" description="Helix-hairpin-helix DNA-binding motif class 1" evidence="2">
    <location>
        <begin position="85"/>
        <end position="104"/>
    </location>
</feature>
<evidence type="ECO:0000313" key="4">
    <source>
        <dbReference type="Proteomes" id="UP000221024"/>
    </source>
</evidence>
<dbReference type="AlphaFoldDB" id="A0A2H3NIP1"/>
<evidence type="ECO:0000313" key="3">
    <source>
        <dbReference type="EMBL" id="PEN05404.1"/>
    </source>
</evidence>
<dbReference type="InterPro" id="IPR051675">
    <property type="entry name" value="Endo/Exo/Phosphatase_dom_1"/>
</dbReference>
<feature type="transmembrane region" description="Helical" evidence="1">
    <location>
        <begin position="12"/>
        <end position="34"/>
    </location>
</feature>
<accession>A0A2H3NIP1</accession>
<dbReference type="GO" id="GO:0003677">
    <property type="term" value="F:DNA binding"/>
    <property type="evidence" value="ECO:0007669"/>
    <property type="project" value="InterPro"/>
</dbReference>